<dbReference type="PANTHER" id="PTHR46532:SF11">
    <property type="entry name" value="DYNEIN AXONEMAL HEAVY CHAIN 12"/>
    <property type="match status" value="1"/>
</dbReference>
<dbReference type="Proteomes" id="UP000192223">
    <property type="component" value="Unplaced"/>
</dbReference>
<proteinExistence type="predicted"/>
<dbReference type="GO" id="GO:0005858">
    <property type="term" value="C:axonemal dynein complex"/>
    <property type="evidence" value="ECO:0007669"/>
    <property type="project" value="TreeGrafter"/>
</dbReference>
<dbReference type="InterPro" id="IPR013594">
    <property type="entry name" value="Dynein_heavy_tail"/>
</dbReference>
<dbReference type="PANTHER" id="PTHR46532">
    <property type="entry name" value="MALE FERTILITY FACTOR KL5"/>
    <property type="match status" value="1"/>
</dbReference>
<dbReference type="InParanoid" id="A0A7F5RKB1"/>
<dbReference type="InterPro" id="IPR026983">
    <property type="entry name" value="DHC"/>
</dbReference>
<evidence type="ECO:0000313" key="2">
    <source>
        <dbReference type="Proteomes" id="UP000192223"/>
    </source>
</evidence>
<evidence type="ECO:0000313" key="3">
    <source>
        <dbReference type="RefSeq" id="XP_025836381.1"/>
    </source>
</evidence>
<sequence>MYTTQKTVRIIIPDDEEKEKQVEYSPEEIDKLVSFIMKMTTLYDLRDDDWTEANKEVIKNFFYYVSNMTLTVCFDEHNLLCSLNYPECIFDDLMFFYRDPGEIFQVDTFHDKIHFGTVDYKVEGSILRHIELFYLPIFLKQESWPDTIRTDIFSKMHTYLARLTDQHYRMYGLCILYIPTEADDIDIDVGSRDKELIKRLDSVVVYWTRQIRLSLQDLEQGSTNEMICPVEEYEFWKYRYENLSLIVFQTNLPSLKKICFLLNAVQSSYVKQFTSLSEEIDANLAEAKSNIEYLQIIVRPCEDLRLLKDPSDIPNKLEPILHTFRFIWINSEYYNTREKVSGLFWMLSNQIIQQCIDFIDFSIVFKEKKIRSGIKMFEKCIDCCMRYIKTYVKVIQLLYKALATV</sequence>
<keyword evidence="2" id="KW-1185">Reference proteome</keyword>
<reference evidence="3" key="1">
    <citation type="submission" date="2025-08" db="UniProtKB">
        <authorList>
            <consortium name="RefSeq"/>
        </authorList>
    </citation>
    <scope>IDENTIFICATION</scope>
    <source>
        <tissue evidence="3">Entire body</tissue>
    </source>
</reference>
<dbReference type="KEGG" id="apln:108736773"/>
<evidence type="ECO:0000259" key="1">
    <source>
        <dbReference type="Pfam" id="PF08385"/>
    </source>
</evidence>
<gene>
    <name evidence="3" type="primary">LOC108736773</name>
</gene>
<dbReference type="OrthoDB" id="10251809at2759"/>
<dbReference type="RefSeq" id="XP_025836381.1">
    <property type="nucleotide sequence ID" value="XM_025980596.1"/>
</dbReference>
<dbReference type="Pfam" id="PF08385">
    <property type="entry name" value="DHC_N1"/>
    <property type="match status" value="1"/>
</dbReference>
<dbReference type="GO" id="GO:0007018">
    <property type="term" value="P:microtubule-based movement"/>
    <property type="evidence" value="ECO:0007669"/>
    <property type="project" value="InterPro"/>
</dbReference>
<dbReference type="GO" id="GO:0051959">
    <property type="term" value="F:dynein light intermediate chain binding"/>
    <property type="evidence" value="ECO:0007669"/>
    <property type="project" value="InterPro"/>
</dbReference>
<feature type="domain" description="Dynein heavy chain tail" evidence="1">
    <location>
        <begin position="197"/>
        <end position="394"/>
    </location>
</feature>
<name>A0A7F5RKB1_AGRPL</name>
<protein>
    <submittedName>
        <fullName evidence="3">Dynein heavy chain 2, axonemal-like</fullName>
    </submittedName>
</protein>
<dbReference type="GeneID" id="108736773"/>
<accession>A0A7F5RKB1</accession>
<dbReference type="AlphaFoldDB" id="A0A7F5RKB1"/>
<dbReference type="GO" id="GO:0045505">
    <property type="term" value="F:dynein intermediate chain binding"/>
    <property type="evidence" value="ECO:0007669"/>
    <property type="project" value="InterPro"/>
</dbReference>
<organism evidence="2 3">
    <name type="scientific">Agrilus planipennis</name>
    <name type="common">Emerald ash borer</name>
    <name type="synonym">Agrilus marcopoli</name>
    <dbReference type="NCBI Taxonomy" id="224129"/>
    <lineage>
        <taxon>Eukaryota</taxon>
        <taxon>Metazoa</taxon>
        <taxon>Ecdysozoa</taxon>
        <taxon>Arthropoda</taxon>
        <taxon>Hexapoda</taxon>
        <taxon>Insecta</taxon>
        <taxon>Pterygota</taxon>
        <taxon>Neoptera</taxon>
        <taxon>Endopterygota</taxon>
        <taxon>Coleoptera</taxon>
        <taxon>Polyphaga</taxon>
        <taxon>Elateriformia</taxon>
        <taxon>Buprestoidea</taxon>
        <taxon>Buprestidae</taxon>
        <taxon>Agrilinae</taxon>
        <taxon>Agrilus</taxon>
    </lineage>
</organism>